<evidence type="ECO:0000256" key="1">
    <source>
        <dbReference type="SAM" id="MobiDB-lite"/>
    </source>
</evidence>
<feature type="region of interest" description="Disordered" evidence="1">
    <location>
        <begin position="1"/>
        <end position="21"/>
    </location>
</feature>
<evidence type="ECO:0000313" key="3">
    <source>
        <dbReference type="Proteomes" id="UP001346869"/>
    </source>
</evidence>
<reference evidence="2 3" key="2">
    <citation type="journal article" date="2023" name="Mol. Biol. Evol.">
        <title>Genomics of Secondarily Temperate Adaptation in the Only Non-Antarctic Icefish.</title>
        <authorList>
            <person name="Rivera-Colon A.G."/>
            <person name="Rayamajhi N."/>
            <person name="Minhas B.F."/>
            <person name="Madrigal G."/>
            <person name="Bilyk K.T."/>
            <person name="Yoon V."/>
            <person name="Hune M."/>
            <person name="Gregory S."/>
            <person name="Cheng C.H.C."/>
            <person name="Catchen J.M."/>
        </authorList>
    </citation>
    <scope>NUCLEOTIDE SEQUENCE [LARGE SCALE GENOMIC DNA]</scope>
    <source>
        <strain evidence="2">JMC-PN-2008</strain>
    </source>
</reference>
<name>A0AAN7X6F7_ELEMC</name>
<gene>
    <name evidence="2" type="ORF">PBY51_010412</name>
</gene>
<comment type="caution">
    <text evidence="2">The sequence shown here is derived from an EMBL/GenBank/DDBJ whole genome shotgun (WGS) entry which is preliminary data.</text>
</comment>
<keyword evidence="3" id="KW-1185">Reference proteome</keyword>
<dbReference type="EMBL" id="JAUZQC010000016">
    <property type="protein sequence ID" value="KAK5857148.1"/>
    <property type="molecule type" value="Genomic_DNA"/>
</dbReference>
<organism evidence="2 3">
    <name type="scientific">Eleginops maclovinus</name>
    <name type="common">Patagonian blennie</name>
    <name type="synonym">Eleginus maclovinus</name>
    <dbReference type="NCBI Taxonomy" id="56733"/>
    <lineage>
        <taxon>Eukaryota</taxon>
        <taxon>Metazoa</taxon>
        <taxon>Chordata</taxon>
        <taxon>Craniata</taxon>
        <taxon>Vertebrata</taxon>
        <taxon>Euteleostomi</taxon>
        <taxon>Actinopterygii</taxon>
        <taxon>Neopterygii</taxon>
        <taxon>Teleostei</taxon>
        <taxon>Neoteleostei</taxon>
        <taxon>Acanthomorphata</taxon>
        <taxon>Eupercaria</taxon>
        <taxon>Perciformes</taxon>
        <taxon>Notothenioidei</taxon>
        <taxon>Eleginopidae</taxon>
        <taxon>Eleginops</taxon>
    </lineage>
</organism>
<dbReference type="Proteomes" id="UP001346869">
    <property type="component" value="Unassembled WGS sequence"/>
</dbReference>
<reference evidence="2 3" key="1">
    <citation type="journal article" date="2023" name="Genes (Basel)">
        <title>Chromosome-Level Genome Assembly and Circadian Gene Repertoire of the Patagonia Blennie Eleginops maclovinus-The Closest Ancestral Proxy of Antarctic Cryonotothenioids.</title>
        <authorList>
            <person name="Cheng C.C."/>
            <person name="Rivera-Colon A.G."/>
            <person name="Minhas B.F."/>
            <person name="Wilson L."/>
            <person name="Rayamajhi N."/>
            <person name="Vargas-Chacoff L."/>
            <person name="Catchen J.M."/>
        </authorList>
    </citation>
    <scope>NUCLEOTIDE SEQUENCE [LARGE SCALE GENOMIC DNA]</scope>
    <source>
        <strain evidence="2">JMC-PN-2008</strain>
    </source>
</reference>
<accession>A0AAN7X6F7</accession>
<protein>
    <submittedName>
        <fullName evidence="2">Uncharacterized protein</fullName>
    </submittedName>
</protein>
<evidence type="ECO:0000313" key="2">
    <source>
        <dbReference type="EMBL" id="KAK5857148.1"/>
    </source>
</evidence>
<proteinExistence type="predicted"/>
<dbReference type="AlphaFoldDB" id="A0AAN7X6F7"/>
<sequence>MQSPGPLKRNAPTDSSLPCRHGKMTTDYTHVPLLTVKPLSVLNLAFVLSVMHSCQKQLLCMTMMLNISDQQKQLNIEA</sequence>